<feature type="transmembrane region" description="Helical" evidence="2">
    <location>
        <begin position="20"/>
        <end position="38"/>
    </location>
</feature>
<dbReference type="OMA" id="TRRSAQY"/>
<dbReference type="Proteomes" id="UP000053558">
    <property type="component" value="Unassembled WGS sequence"/>
</dbReference>
<keyword evidence="2" id="KW-1133">Transmembrane helix</keyword>
<feature type="transmembrane region" description="Helical" evidence="2">
    <location>
        <begin position="248"/>
        <end position="267"/>
    </location>
</feature>
<protein>
    <recommendedName>
        <fullName evidence="5">Fungal pheromone STE3G-protein-coupled receptor</fullName>
    </recommendedName>
</protein>
<feature type="transmembrane region" description="Helical" evidence="2">
    <location>
        <begin position="104"/>
        <end position="123"/>
    </location>
</feature>
<name>A0A5M3N564_CONPW</name>
<evidence type="ECO:0000256" key="1">
    <source>
        <dbReference type="SAM" id="MobiDB-lite"/>
    </source>
</evidence>
<dbReference type="RefSeq" id="XP_007763100.1">
    <property type="nucleotide sequence ID" value="XM_007764910.1"/>
</dbReference>
<feature type="transmembrane region" description="Helical" evidence="2">
    <location>
        <begin position="130"/>
        <end position="153"/>
    </location>
</feature>
<evidence type="ECO:0000256" key="2">
    <source>
        <dbReference type="SAM" id="Phobius"/>
    </source>
</evidence>
<keyword evidence="2" id="KW-0472">Membrane</keyword>
<feature type="transmembrane region" description="Helical" evidence="2">
    <location>
        <begin position="173"/>
        <end position="195"/>
    </location>
</feature>
<feature type="transmembrane region" description="Helical" evidence="2">
    <location>
        <begin position="216"/>
        <end position="242"/>
    </location>
</feature>
<gene>
    <name evidence="3" type="ORF">CONPUDRAFT_114323</name>
</gene>
<evidence type="ECO:0000313" key="4">
    <source>
        <dbReference type="Proteomes" id="UP000053558"/>
    </source>
</evidence>
<keyword evidence="4" id="KW-1185">Reference proteome</keyword>
<accession>A0A5M3N564</accession>
<reference evidence="4" key="1">
    <citation type="journal article" date="2012" name="Science">
        <title>The Paleozoic origin of enzymatic lignin decomposition reconstructed from 31 fungal genomes.</title>
        <authorList>
            <person name="Floudas D."/>
            <person name="Binder M."/>
            <person name="Riley R."/>
            <person name="Barry K."/>
            <person name="Blanchette R.A."/>
            <person name="Henrissat B."/>
            <person name="Martinez A.T."/>
            <person name="Otillar R."/>
            <person name="Spatafora J.W."/>
            <person name="Yadav J.S."/>
            <person name="Aerts A."/>
            <person name="Benoit I."/>
            <person name="Boyd A."/>
            <person name="Carlson A."/>
            <person name="Copeland A."/>
            <person name="Coutinho P.M."/>
            <person name="de Vries R.P."/>
            <person name="Ferreira P."/>
            <person name="Findley K."/>
            <person name="Foster B."/>
            <person name="Gaskell J."/>
            <person name="Glotzer D."/>
            <person name="Gorecki P."/>
            <person name="Heitman J."/>
            <person name="Hesse C."/>
            <person name="Hori C."/>
            <person name="Igarashi K."/>
            <person name="Jurgens J.A."/>
            <person name="Kallen N."/>
            <person name="Kersten P."/>
            <person name="Kohler A."/>
            <person name="Kuees U."/>
            <person name="Kumar T.K.A."/>
            <person name="Kuo A."/>
            <person name="LaButti K."/>
            <person name="Larrondo L.F."/>
            <person name="Lindquist E."/>
            <person name="Ling A."/>
            <person name="Lombard V."/>
            <person name="Lucas S."/>
            <person name="Lundell T."/>
            <person name="Martin R."/>
            <person name="McLaughlin D.J."/>
            <person name="Morgenstern I."/>
            <person name="Morin E."/>
            <person name="Murat C."/>
            <person name="Nagy L.G."/>
            <person name="Nolan M."/>
            <person name="Ohm R.A."/>
            <person name="Patyshakuliyeva A."/>
            <person name="Rokas A."/>
            <person name="Ruiz-Duenas F.J."/>
            <person name="Sabat G."/>
            <person name="Salamov A."/>
            <person name="Samejima M."/>
            <person name="Schmutz J."/>
            <person name="Slot J.C."/>
            <person name="St John F."/>
            <person name="Stenlid J."/>
            <person name="Sun H."/>
            <person name="Sun S."/>
            <person name="Syed K."/>
            <person name="Tsang A."/>
            <person name="Wiebenga A."/>
            <person name="Young D."/>
            <person name="Pisabarro A."/>
            <person name="Eastwood D.C."/>
            <person name="Martin F."/>
            <person name="Cullen D."/>
            <person name="Grigoriev I.V."/>
            <person name="Hibbett D.S."/>
        </authorList>
    </citation>
    <scope>NUCLEOTIDE SEQUENCE [LARGE SCALE GENOMIC DNA]</scope>
    <source>
        <strain evidence="4">RWD-64-598 SS2</strain>
    </source>
</reference>
<feature type="region of interest" description="Disordered" evidence="1">
    <location>
        <begin position="278"/>
        <end position="310"/>
    </location>
</feature>
<organism evidence="3 4">
    <name type="scientific">Coniophora puteana (strain RWD-64-598)</name>
    <name type="common">Brown rot fungus</name>
    <dbReference type="NCBI Taxonomy" id="741705"/>
    <lineage>
        <taxon>Eukaryota</taxon>
        <taxon>Fungi</taxon>
        <taxon>Dikarya</taxon>
        <taxon>Basidiomycota</taxon>
        <taxon>Agaricomycotina</taxon>
        <taxon>Agaricomycetes</taxon>
        <taxon>Agaricomycetidae</taxon>
        <taxon>Boletales</taxon>
        <taxon>Coniophorineae</taxon>
        <taxon>Coniophoraceae</taxon>
        <taxon>Coniophora</taxon>
    </lineage>
</organism>
<dbReference type="GeneID" id="19199071"/>
<dbReference type="OrthoDB" id="3346544at2759"/>
<sequence length="323" mass="35493">MTPNGISLDMASILGLALESVLYGISLLLFAGTIWVLFTRDSPKRVLACKLVVSLALFALSTAYWIVDVIRCIEGLVLYRDSYLGGPNAFFADRAQWTFAVQNLLYLLQTLVGDGVVIFRCYVAWQSWKVVALPLVLWVIVAATGAGTVYTLIHNKDGENDIFASETGLLITPFLVSSLVANVFSTSLLVYRLWVVGRRAERLMRQSIGYPHRSMIAPLARIFADAGLLYSITLLAVLLTFVTQNQGLYVTLDLIMPIISITFYMVILRVETRTTSGNITRGSGRAPRDSNTTQTLEHRPEGGGSSGKYSSMSTMLTVLFPAS</sequence>
<proteinExistence type="predicted"/>
<keyword evidence="2" id="KW-0812">Transmembrane</keyword>
<evidence type="ECO:0008006" key="5">
    <source>
        <dbReference type="Google" id="ProtNLM"/>
    </source>
</evidence>
<comment type="caution">
    <text evidence="3">The sequence shown here is derived from an EMBL/GenBank/DDBJ whole genome shotgun (WGS) entry which is preliminary data.</text>
</comment>
<dbReference type="EMBL" id="JH711573">
    <property type="protein sequence ID" value="EIW86204.1"/>
    <property type="molecule type" value="Genomic_DNA"/>
</dbReference>
<dbReference type="AlphaFoldDB" id="A0A5M3N564"/>
<dbReference type="KEGG" id="cput:CONPUDRAFT_114323"/>
<feature type="transmembrane region" description="Helical" evidence="2">
    <location>
        <begin position="47"/>
        <end position="67"/>
    </location>
</feature>
<evidence type="ECO:0000313" key="3">
    <source>
        <dbReference type="EMBL" id="EIW86204.1"/>
    </source>
</evidence>